<feature type="signal peptide" evidence="1">
    <location>
        <begin position="1"/>
        <end position="24"/>
    </location>
</feature>
<evidence type="ECO:0000313" key="2">
    <source>
        <dbReference type="EMBL" id="GAA1701606.1"/>
    </source>
</evidence>
<proteinExistence type="predicted"/>
<evidence type="ECO:0000256" key="1">
    <source>
        <dbReference type="SAM" id="SignalP"/>
    </source>
</evidence>
<reference evidence="3" key="1">
    <citation type="journal article" date="2019" name="Int. J. Syst. Evol. Microbiol.">
        <title>The Global Catalogue of Microorganisms (GCM) 10K type strain sequencing project: providing services to taxonomists for standard genome sequencing and annotation.</title>
        <authorList>
            <consortium name="The Broad Institute Genomics Platform"/>
            <consortium name="The Broad Institute Genome Sequencing Center for Infectious Disease"/>
            <person name="Wu L."/>
            <person name="Ma J."/>
        </authorList>
    </citation>
    <scope>NUCLEOTIDE SEQUENCE [LARGE SCALE GENOMIC DNA]</scope>
    <source>
        <strain evidence="3">JCM 14718</strain>
    </source>
</reference>
<dbReference type="Proteomes" id="UP001500618">
    <property type="component" value="Unassembled WGS sequence"/>
</dbReference>
<keyword evidence="1" id="KW-0732">Signal</keyword>
<protein>
    <submittedName>
        <fullName evidence="2">Uncharacterized protein</fullName>
    </submittedName>
</protein>
<feature type="chain" id="PRO_5047515897" evidence="1">
    <location>
        <begin position="25"/>
        <end position="259"/>
    </location>
</feature>
<evidence type="ECO:0000313" key="3">
    <source>
        <dbReference type="Proteomes" id="UP001500618"/>
    </source>
</evidence>
<accession>A0ABP4UBB6</accession>
<organism evidence="2 3">
    <name type="scientific">Fodinicola feengrottensis</name>
    <dbReference type="NCBI Taxonomy" id="435914"/>
    <lineage>
        <taxon>Bacteria</taxon>
        <taxon>Bacillati</taxon>
        <taxon>Actinomycetota</taxon>
        <taxon>Actinomycetes</taxon>
        <taxon>Mycobacteriales</taxon>
        <taxon>Fodinicola</taxon>
    </lineage>
</organism>
<dbReference type="EMBL" id="BAAANY010000023">
    <property type="protein sequence ID" value="GAA1701606.1"/>
    <property type="molecule type" value="Genomic_DNA"/>
</dbReference>
<comment type="caution">
    <text evidence="2">The sequence shown here is derived from an EMBL/GenBank/DDBJ whole genome shotgun (WGS) entry which is preliminary data.</text>
</comment>
<sequence>MTTRNYVNAAAATTLASSMTNVVATMNLTSKTGWPTSFPFVAVIEPGSLTNQEVVDVTSLVSGNNFNVTRGADGSTGVAHSNGVQVLHEVTARDYTEANTHVNATGVVHGLSGSIVGTSDSQTLTNKTVNGNNNTLSNLVTFQAFSGSASVVTGATATTVVSFSATVPAACQLAEAVFELTYTGTNQRTAFNISLGGTVMSGDGLRWVSLPDGSTYGTTKVCFLASPSTGAQTLLIKSVTSTAAVTATASISGVLKYYT</sequence>
<name>A0ABP4UBB6_9ACTN</name>
<keyword evidence="3" id="KW-1185">Reference proteome</keyword>
<gene>
    <name evidence="2" type="ORF">GCM10009765_58970</name>
</gene>